<evidence type="ECO:0000313" key="14">
    <source>
        <dbReference type="Proteomes" id="UP000594262"/>
    </source>
</evidence>
<dbReference type="PANTHER" id="PTHR24328">
    <property type="entry name" value="HOMEOBOX PROTEIN MOX"/>
    <property type="match status" value="1"/>
</dbReference>
<keyword evidence="3" id="KW-0805">Transcription regulation</keyword>
<evidence type="ECO:0000256" key="9">
    <source>
        <dbReference type="PROSITE-ProRule" id="PRU00108"/>
    </source>
</evidence>
<feature type="region of interest" description="Disordered" evidence="11">
    <location>
        <begin position="123"/>
        <end position="167"/>
    </location>
</feature>
<keyword evidence="8 9" id="KW-0539">Nucleus</keyword>
<keyword evidence="6" id="KW-0010">Activator</keyword>
<evidence type="ECO:0000256" key="7">
    <source>
        <dbReference type="ARBA" id="ARBA00023163"/>
    </source>
</evidence>
<evidence type="ECO:0000256" key="5">
    <source>
        <dbReference type="ARBA" id="ARBA00023155"/>
    </source>
</evidence>
<keyword evidence="2" id="KW-0217">Developmental protein</keyword>
<protein>
    <recommendedName>
        <fullName evidence="12">Homeobox domain-containing protein</fullName>
    </recommendedName>
</protein>
<dbReference type="OrthoDB" id="6159439at2759"/>
<evidence type="ECO:0000256" key="1">
    <source>
        <dbReference type="ARBA" id="ARBA00004123"/>
    </source>
</evidence>
<keyword evidence="5 9" id="KW-0371">Homeobox</keyword>
<comment type="subcellular location">
    <subcellularLocation>
        <location evidence="1 9 10">Nucleus</location>
    </subcellularLocation>
</comment>
<dbReference type="GO" id="GO:0045944">
    <property type="term" value="P:positive regulation of transcription by RNA polymerase II"/>
    <property type="evidence" value="ECO:0007669"/>
    <property type="project" value="InterPro"/>
</dbReference>
<dbReference type="SMART" id="SM00389">
    <property type="entry name" value="HOX"/>
    <property type="match status" value="1"/>
</dbReference>
<dbReference type="PANTHER" id="PTHR24328:SF7">
    <property type="entry name" value="BUTTONLESS"/>
    <property type="match status" value="1"/>
</dbReference>
<dbReference type="RefSeq" id="XP_066924348.1">
    <property type="nucleotide sequence ID" value="XM_067068247.1"/>
</dbReference>
<dbReference type="EnsemblMetazoa" id="CLYHEMT020913.1">
    <property type="protein sequence ID" value="CLYHEMP020913.1"/>
    <property type="gene ID" value="CLYHEMG020913"/>
</dbReference>
<keyword evidence="4 9" id="KW-0238">DNA-binding</keyword>
<dbReference type="InterPro" id="IPR042634">
    <property type="entry name" value="MOX-1/MOX-2"/>
</dbReference>
<dbReference type="Pfam" id="PF00046">
    <property type="entry name" value="Homeodomain"/>
    <property type="match status" value="1"/>
</dbReference>
<evidence type="ECO:0000256" key="4">
    <source>
        <dbReference type="ARBA" id="ARBA00023125"/>
    </source>
</evidence>
<feature type="compositionally biased region" description="Basic and acidic residues" evidence="11">
    <location>
        <begin position="358"/>
        <end position="369"/>
    </location>
</feature>
<dbReference type="Proteomes" id="UP000594262">
    <property type="component" value="Unplaced"/>
</dbReference>
<feature type="compositionally biased region" description="Low complexity" evidence="11">
    <location>
        <begin position="143"/>
        <end position="159"/>
    </location>
</feature>
<evidence type="ECO:0000313" key="13">
    <source>
        <dbReference type="EnsemblMetazoa" id="CLYHEMP020913.1"/>
    </source>
</evidence>
<dbReference type="InterPro" id="IPR017970">
    <property type="entry name" value="Homeobox_CS"/>
</dbReference>
<accession>A0A7M5XBX8</accession>
<dbReference type="AlphaFoldDB" id="A0A7M5XBX8"/>
<dbReference type="GO" id="GO:0005634">
    <property type="term" value="C:nucleus"/>
    <property type="evidence" value="ECO:0007669"/>
    <property type="project" value="UniProtKB-SubCell"/>
</dbReference>
<evidence type="ECO:0000256" key="6">
    <source>
        <dbReference type="ARBA" id="ARBA00023159"/>
    </source>
</evidence>
<keyword evidence="14" id="KW-1185">Reference proteome</keyword>
<proteinExistence type="predicted"/>
<dbReference type="PROSITE" id="PS50071">
    <property type="entry name" value="HOMEOBOX_2"/>
    <property type="match status" value="1"/>
</dbReference>
<dbReference type="GeneID" id="136811623"/>
<evidence type="ECO:0000259" key="12">
    <source>
        <dbReference type="PROSITE" id="PS50071"/>
    </source>
</evidence>
<evidence type="ECO:0000256" key="11">
    <source>
        <dbReference type="SAM" id="MobiDB-lite"/>
    </source>
</evidence>
<evidence type="ECO:0000256" key="10">
    <source>
        <dbReference type="RuleBase" id="RU000682"/>
    </source>
</evidence>
<feature type="region of interest" description="Disordered" evidence="11">
    <location>
        <begin position="87"/>
        <end position="109"/>
    </location>
</feature>
<reference evidence="13" key="1">
    <citation type="submission" date="2021-01" db="UniProtKB">
        <authorList>
            <consortium name="EnsemblMetazoa"/>
        </authorList>
    </citation>
    <scope>IDENTIFICATION</scope>
</reference>
<dbReference type="InterPro" id="IPR001356">
    <property type="entry name" value="HD"/>
</dbReference>
<feature type="DNA-binding region" description="Homeobox" evidence="9">
    <location>
        <begin position="292"/>
        <end position="351"/>
    </location>
</feature>
<dbReference type="GO" id="GO:0000978">
    <property type="term" value="F:RNA polymerase II cis-regulatory region sequence-specific DNA binding"/>
    <property type="evidence" value="ECO:0007669"/>
    <property type="project" value="TreeGrafter"/>
</dbReference>
<feature type="region of interest" description="Disordered" evidence="11">
    <location>
        <begin position="350"/>
        <end position="389"/>
    </location>
</feature>
<dbReference type="InterPro" id="IPR020479">
    <property type="entry name" value="HD_metazoa"/>
</dbReference>
<organism evidence="13 14">
    <name type="scientific">Clytia hemisphaerica</name>
    <dbReference type="NCBI Taxonomy" id="252671"/>
    <lineage>
        <taxon>Eukaryota</taxon>
        <taxon>Metazoa</taxon>
        <taxon>Cnidaria</taxon>
        <taxon>Hydrozoa</taxon>
        <taxon>Hydroidolina</taxon>
        <taxon>Leptothecata</taxon>
        <taxon>Obeliida</taxon>
        <taxon>Clytiidae</taxon>
        <taxon>Clytia</taxon>
    </lineage>
</organism>
<feature type="compositionally biased region" description="Polar residues" evidence="11">
    <location>
        <begin position="371"/>
        <end position="381"/>
    </location>
</feature>
<dbReference type="PROSITE" id="PS00027">
    <property type="entry name" value="HOMEOBOX_1"/>
    <property type="match status" value="1"/>
</dbReference>
<dbReference type="InterPro" id="IPR009057">
    <property type="entry name" value="Homeodomain-like_sf"/>
</dbReference>
<dbReference type="Gene3D" id="1.10.10.60">
    <property type="entry name" value="Homeodomain-like"/>
    <property type="match status" value="1"/>
</dbReference>
<keyword evidence="7" id="KW-0804">Transcription</keyword>
<evidence type="ECO:0000256" key="8">
    <source>
        <dbReference type="ARBA" id="ARBA00023242"/>
    </source>
</evidence>
<evidence type="ECO:0000256" key="2">
    <source>
        <dbReference type="ARBA" id="ARBA00022473"/>
    </source>
</evidence>
<sequence>MVIKTLDNQFAINSMCSTSTGEMTFPVPPRLSHLPQEVLSGSDTPQHCHQQPQYNQYHDHLAIPSATGIPCNIVEYTSSLVSRQYAYDPSTSDVPSPPERNMYSSADDIGVNGSISYTAALTQDQSPQQPPATQSLPSPEHATLPSTTSDSDPTVHSTTAPPPNMATYFENTYTRTMSSIYLPPPPTSYRQNDGMYPRGIPGMQPSDYMSPEASDTYKNYIRPSYESYLHSGGAEQDGQVSSAGLSSPFYSAPNPFSLYRNGFNNATDSNMAFNNSSKFGDSAVSTTTPSKSRKERTAFTKDQIRELENEFNRNNYLTRLRRYEIAVNLNLSERQVKVWFQNRRMKWKRVKGHRGKKNKDQNKNKDCQKIVDTQQGDTSKTMKPKEMKI</sequence>
<dbReference type="CDD" id="cd00086">
    <property type="entry name" value="homeodomain"/>
    <property type="match status" value="1"/>
</dbReference>
<feature type="domain" description="Homeobox" evidence="12">
    <location>
        <begin position="290"/>
        <end position="350"/>
    </location>
</feature>
<dbReference type="GO" id="GO:0000981">
    <property type="term" value="F:DNA-binding transcription factor activity, RNA polymerase II-specific"/>
    <property type="evidence" value="ECO:0007669"/>
    <property type="project" value="InterPro"/>
</dbReference>
<feature type="compositionally biased region" description="Polar residues" evidence="11">
    <location>
        <begin position="123"/>
        <end position="137"/>
    </location>
</feature>
<name>A0A7M5XBX8_9CNID</name>
<evidence type="ECO:0000256" key="3">
    <source>
        <dbReference type="ARBA" id="ARBA00023015"/>
    </source>
</evidence>
<dbReference type="PRINTS" id="PR00024">
    <property type="entry name" value="HOMEOBOX"/>
</dbReference>
<dbReference type="SUPFAM" id="SSF46689">
    <property type="entry name" value="Homeodomain-like"/>
    <property type="match status" value="1"/>
</dbReference>